<protein>
    <submittedName>
        <fullName evidence="2">Uncharacterized protein</fullName>
    </submittedName>
</protein>
<dbReference type="Proteomes" id="UP000625079">
    <property type="component" value="Unassembled WGS sequence"/>
</dbReference>
<sequence>MTPEREPTKIPWFKSQTAIKAAAAPATAEKSSPKRRPCTLISRPTGRMFSQLQGERKGRLPILGVSMAVAAIRPPRLRRALLRRNTALCGGENVPCPKIPIA</sequence>
<proteinExistence type="predicted"/>
<evidence type="ECO:0000313" key="2">
    <source>
        <dbReference type="EMBL" id="GGI23803.1"/>
    </source>
</evidence>
<dbReference type="EMBL" id="BMHC01000004">
    <property type="protein sequence ID" value="GGI23803.1"/>
    <property type="molecule type" value="Genomic_DNA"/>
</dbReference>
<organism evidence="2 3">
    <name type="scientific">Bradyrhizobium guangdongense</name>
    <dbReference type="NCBI Taxonomy" id="1325090"/>
    <lineage>
        <taxon>Bacteria</taxon>
        <taxon>Pseudomonadati</taxon>
        <taxon>Pseudomonadota</taxon>
        <taxon>Alphaproteobacteria</taxon>
        <taxon>Hyphomicrobiales</taxon>
        <taxon>Nitrobacteraceae</taxon>
        <taxon>Bradyrhizobium</taxon>
    </lineage>
</organism>
<evidence type="ECO:0000256" key="1">
    <source>
        <dbReference type="SAM" id="MobiDB-lite"/>
    </source>
</evidence>
<reference evidence="2" key="2">
    <citation type="submission" date="2022-12" db="EMBL/GenBank/DDBJ databases">
        <authorList>
            <person name="Sun Q."/>
            <person name="Zhou Y."/>
        </authorList>
    </citation>
    <scope>NUCLEOTIDE SEQUENCE</scope>
    <source>
        <strain evidence="2">CGMCC 1.15034</strain>
    </source>
</reference>
<evidence type="ECO:0000313" key="3">
    <source>
        <dbReference type="Proteomes" id="UP000625079"/>
    </source>
</evidence>
<feature type="compositionally biased region" description="Low complexity" evidence="1">
    <location>
        <begin position="21"/>
        <end position="30"/>
    </location>
</feature>
<reference evidence="2" key="1">
    <citation type="journal article" date="2014" name="Int. J. Syst. Evol. Microbiol.">
        <title>Complete genome sequence of Corynebacterium casei LMG S-19264T (=DSM 44701T), isolated from a smear-ripened cheese.</title>
        <authorList>
            <consortium name="US DOE Joint Genome Institute (JGI-PGF)"/>
            <person name="Walter F."/>
            <person name="Albersmeier A."/>
            <person name="Kalinowski J."/>
            <person name="Ruckert C."/>
        </authorList>
    </citation>
    <scope>NUCLEOTIDE SEQUENCE</scope>
    <source>
        <strain evidence="2">CGMCC 1.15034</strain>
    </source>
</reference>
<dbReference type="AlphaFoldDB" id="A0AA87W6T3"/>
<name>A0AA87W6T3_9BRAD</name>
<comment type="caution">
    <text evidence="2">The sequence shown here is derived from an EMBL/GenBank/DDBJ whole genome shotgun (WGS) entry which is preliminary data.</text>
</comment>
<gene>
    <name evidence="2" type="ORF">GCM10010987_26210</name>
</gene>
<feature type="region of interest" description="Disordered" evidence="1">
    <location>
        <begin position="21"/>
        <end position="41"/>
    </location>
</feature>
<accession>A0AA87W6T3</accession>